<dbReference type="Gene3D" id="3.50.50.60">
    <property type="entry name" value="FAD/NAD(P)-binding domain"/>
    <property type="match status" value="1"/>
</dbReference>
<dbReference type="Proteomes" id="UP000187323">
    <property type="component" value="Unassembled WGS sequence"/>
</dbReference>
<dbReference type="GO" id="GO:0016491">
    <property type="term" value="F:oxidoreductase activity"/>
    <property type="evidence" value="ECO:0007669"/>
    <property type="project" value="UniProtKB-KW"/>
</dbReference>
<dbReference type="Proteomes" id="UP000187465">
    <property type="component" value="Unassembled WGS sequence"/>
</dbReference>
<dbReference type="OrthoDB" id="9794226at2"/>
<dbReference type="PRINTS" id="PR00469">
    <property type="entry name" value="PNDRDTASEII"/>
</dbReference>
<dbReference type="RefSeq" id="WP_036685941.1">
    <property type="nucleotide sequence ID" value="NZ_CP009428.1"/>
</dbReference>
<evidence type="ECO:0000313" key="3">
    <source>
        <dbReference type="EMBL" id="OMD30113.1"/>
    </source>
</evidence>
<dbReference type="EMBL" id="MKQP01000027">
    <property type="protein sequence ID" value="OMD30113.1"/>
    <property type="molecule type" value="Genomic_DNA"/>
</dbReference>
<dbReference type="PROSITE" id="PS51257">
    <property type="entry name" value="PROKAR_LIPOPROTEIN"/>
    <property type="match status" value="1"/>
</dbReference>
<dbReference type="Pfam" id="PF01266">
    <property type="entry name" value="DAO"/>
    <property type="match status" value="1"/>
</dbReference>
<evidence type="ECO:0000259" key="2">
    <source>
        <dbReference type="Pfam" id="PF01266"/>
    </source>
</evidence>
<dbReference type="AlphaFoldDB" id="A0A1R0X6P2"/>
<dbReference type="PANTHER" id="PTHR13847:SF287">
    <property type="entry name" value="FAD-DEPENDENT OXIDOREDUCTASE DOMAIN-CONTAINING PROTEIN 1"/>
    <property type="match status" value="1"/>
</dbReference>
<dbReference type="GeneID" id="31570862"/>
<reference evidence="5 6" key="1">
    <citation type="submission" date="2016-10" db="EMBL/GenBank/DDBJ databases">
        <title>Paenibacillus species isolates.</title>
        <authorList>
            <person name="Beno S.M."/>
        </authorList>
    </citation>
    <scope>NUCLEOTIDE SEQUENCE [LARGE SCALE GENOMIC DNA]</scope>
    <source>
        <strain evidence="3 6">FSL H7-0604</strain>
        <strain evidence="4 5">FSL H7-0918</strain>
    </source>
</reference>
<evidence type="ECO:0000313" key="6">
    <source>
        <dbReference type="Proteomes" id="UP000187465"/>
    </source>
</evidence>
<evidence type="ECO:0000313" key="5">
    <source>
        <dbReference type="Proteomes" id="UP000187323"/>
    </source>
</evidence>
<comment type="caution">
    <text evidence="3">The sequence shown here is derived from an EMBL/GenBank/DDBJ whole genome shotgun (WGS) entry which is preliminary data.</text>
</comment>
<protein>
    <recommendedName>
        <fullName evidence="2">FAD dependent oxidoreductase domain-containing protein</fullName>
    </recommendedName>
</protein>
<proteinExistence type="predicted"/>
<feature type="domain" description="FAD dependent oxidoreductase" evidence="2">
    <location>
        <begin position="8"/>
        <end position="356"/>
    </location>
</feature>
<dbReference type="InterPro" id="IPR006076">
    <property type="entry name" value="FAD-dep_OxRdtase"/>
</dbReference>
<organism evidence="3 6">
    <name type="scientific">Paenibacillus odorifer</name>
    <dbReference type="NCBI Taxonomy" id="189426"/>
    <lineage>
        <taxon>Bacteria</taxon>
        <taxon>Bacillati</taxon>
        <taxon>Bacillota</taxon>
        <taxon>Bacilli</taxon>
        <taxon>Bacillales</taxon>
        <taxon>Paenibacillaceae</taxon>
        <taxon>Paenibacillus</taxon>
    </lineage>
</organism>
<evidence type="ECO:0000256" key="1">
    <source>
        <dbReference type="ARBA" id="ARBA00023002"/>
    </source>
</evidence>
<dbReference type="Gene3D" id="3.30.9.10">
    <property type="entry name" value="D-Amino Acid Oxidase, subunit A, domain 2"/>
    <property type="match status" value="1"/>
</dbReference>
<dbReference type="InterPro" id="IPR036188">
    <property type="entry name" value="FAD/NAD-bd_sf"/>
</dbReference>
<keyword evidence="1" id="KW-0560">Oxidoreductase</keyword>
<dbReference type="KEGG" id="pod:PODO_11650"/>
<name>A0A1R0X6P2_9BACL</name>
<dbReference type="PANTHER" id="PTHR13847">
    <property type="entry name" value="SARCOSINE DEHYDROGENASE-RELATED"/>
    <property type="match status" value="1"/>
</dbReference>
<dbReference type="EMBL" id="MPTO01000015">
    <property type="protein sequence ID" value="OME18331.1"/>
    <property type="molecule type" value="Genomic_DNA"/>
</dbReference>
<gene>
    <name evidence="3" type="ORF">BJP51_21440</name>
    <name evidence="4" type="ORF">BSK47_17025</name>
</gene>
<dbReference type="GO" id="GO:0005737">
    <property type="term" value="C:cytoplasm"/>
    <property type="evidence" value="ECO:0007669"/>
    <property type="project" value="TreeGrafter"/>
</dbReference>
<evidence type="ECO:0000313" key="4">
    <source>
        <dbReference type="EMBL" id="OME18331.1"/>
    </source>
</evidence>
<dbReference type="SUPFAM" id="SSF51905">
    <property type="entry name" value="FAD/NAD(P)-binding domain"/>
    <property type="match status" value="1"/>
</dbReference>
<accession>A0A1R0X6P2</accession>
<sequence>MIPDKCEVVIIGSGAVGACTAYYLAKKGITDVVVLEKSESLGGATTSICAGGMRSQFTTEINIELSKLSFRLLEQLDSYNLVQDEMDQCGYMFIFTAQDNLSEFYDAMLLQQRLGVQTEWMEPKQIQKKLPMLVLEDVTGATYNKQDGLIDPNKITSTYIRLSRELGVKYYPGVAVTDFITDGSAIQQVVTSEGAITSRVVVNATGPWSKFVAAKAGIELPVIPCHQQLLVTDVLPWLPADFPVIVFPGEGLGLHKETGGLLTGLNKPFVAGGCEDPDYSYSDPEWEYKHLEAALRRLPRLQEATIKSCWGGYYDDTPDSHPVLGADNKIQGFYHASGFSGHGFMHSPAAGLLISEEIAGNSAQTLDISSLRSNRWLTAAGRKINEYYKI</sequence>